<keyword evidence="5" id="KW-1185">Reference proteome</keyword>
<dbReference type="InterPro" id="IPR000160">
    <property type="entry name" value="GGDEF_dom"/>
</dbReference>
<protein>
    <recommendedName>
        <fullName evidence="1">diguanylate cyclase</fullName>
        <ecNumber evidence="1">2.7.7.65</ecNumber>
    </recommendedName>
</protein>
<name>A0ABS0GI79_9VIBR</name>
<dbReference type="PROSITE" id="PS50887">
    <property type="entry name" value="GGDEF"/>
    <property type="match status" value="1"/>
</dbReference>
<dbReference type="Pfam" id="PF00990">
    <property type="entry name" value="GGDEF"/>
    <property type="match status" value="1"/>
</dbReference>
<evidence type="ECO:0000313" key="5">
    <source>
        <dbReference type="Proteomes" id="UP000597206"/>
    </source>
</evidence>
<keyword evidence="2" id="KW-0175">Coiled coil</keyword>
<dbReference type="Proteomes" id="UP000597206">
    <property type="component" value="Unassembled WGS sequence"/>
</dbReference>
<dbReference type="InterPro" id="IPR050469">
    <property type="entry name" value="Diguanylate_Cyclase"/>
</dbReference>
<proteinExistence type="predicted"/>
<comment type="caution">
    <text evidence="4">The sequence shown here is derived from an EMBL/GenBank/DDBJ whole genome shotgun (WGS) entry which is preliminary data.</text>
</comment>
<evidence type="ECO:0000259" key="3">
    <source>
        <dbReference type="PROSITE" id="PS50887"/>
    </source>
</evidence>
<evidence type="ECO:0000256" key="1">
    <source>
        <dbReference type="ARBA" id="ARBA00012528"/>
    </source>
</evidence>
<dbReference type="EMBL" id="JADPMR010000004">
    <property type="protein sequence ID" value="MBF9002104.1"/>
    <property type="molecule type" value="Genomic_DNA"/>
</dbReference>
<dbReference type="NCBIfam" id="TIGR00254">
    <property type="entry name" value="GGDEF"/>
    <property type="match status" value="1"/>
</dbReference>
<reference evidence="4 5" key="1">
    <citation type="submission" date="2020-11" db="EMBL/GenBank/DDBJ databases">
        <title>Vibrio nitrifigilis sp. nov., a marine nitrogen-fixing bacterium isolated from the lagoon sediment of an islet inside an atoll.</title>
        <authorList>
            <person name="Wang L.-T."/>
            <person name="Shieh W.Y."/>
        </authorList>
    </citation>
    <scope>NUCLEOTIDE SEQUENCE [LARGE SCALE GENOMIC DNA]</scope>
    <source>
        <strain evidence="4 5">NFV-1</strain>
    </source>
</reference>
<sequence length="212" mass="24361">MQDVTDTRLVTDNIKLARKNNNIESECEKIRQLELENKVLKDKVNQLEQIAYYDSLTGLSNRELCIEKLNQFIEDQKLKNVSVVFLDLDNLKVINDMFGHSAGDMALCHFSNILAYYCPEDAFVARYGGDEFVVLLPEYDMLLAKEWCKSLDNELNTRMTMNEQEDPCVQFSSGIYTFCHSKHTGRNTGIVAKRVIALADRAMYVAKRAKKK</sequence>
<dbReference type="SUPFAM" id="SSF55073">
    <property type="entry name" value="Nucleotide cyclase"/>
    <property type="match status" value="1"/>
</dbReference>
<evidence type="ECO:0000256" key="2">
    <source>
        <dbReference type="SAM" id="Coils"/>
    </source>
</evidence>
<dbReference type="RefSeq" id="WP_196124123.1">
    <property type="nucleotide sequence ID" value="NZ_JADPMR010000004.1"/>
</dbReference>
<dbReference type="CDD" id="cd01949">
    <property type="entry name" value="GGDEF"/>
    <property type="match status" value="1"/>
</dbReference>
<accession>A0ABS0GI79</accession>
<gene>
    <name evidence="4" type="ORF">I1A42_16680</name>
</gene>
<dbReference type="PANTHER" id="PTHR45138">
    <property type="entry name" value="REGULATORY COMPONENTS OF SENSORY TRANSDUCTION SYSTEM"/>
    <property type="match status" value="1"/>
</dbReference>
<dbReference type="InterPro" id="IPR043128">
    <property type="entry name" value="Rev_trsase/Diguanyl_cyclase"/>
</dbReference>
<dbReference type="PANTHER" id="PTHR45138:SF6">
    <property type="entry name" value="DIGUANYLATE CYCLASE DGCN"/>
    <property type="match status" value="1"/>
</dbReference>
<dbReference type="EC" id="2.7.7.65" evidence="1"/>
<dbReference type="SMART" id="SM00267">
    <property type="entry name" value="GGDEF"/>
    <property type="match status" value="1"/>
</dbReference>
<evidence type="ECO:0000313" key="4">
    <source>
        <dbReference type="EMBL" id="MBF9002104.1"/>
    </source>
</evidence>
<feature type="coiled-coil region" evidence="2">
    <location>
        <begin position="13"/>
        <end position="50"/>
    </location>
</feature>
<dbReference type="InterPro" id="IPR029787">
    <property type="entry name" value="Nucleotide_cyclase"/>
</dbReference>
<organism evidence="4 5">
    <name type="scientific">Vibrio nitrifigilis</name>
    <dbReference type="NCBI Taxonomy" id="2789781"/>
    <lineage>
        <taxon>Bacteria</taxon>
        <taxon>Pseudomonadati</taxon>
        <taxon>Pseudomonadota</taxon>
        <taxon>Gammaproteobacteria</taxon>
        <taxon>Vibrionales</taxon>
        <taxon>Vibrionaceae</taxon>
        <taxon>Vibrio</taxon>
    </lineage>
</organism>
<dbReference type="Gene3D" id="3.30.70.270">
    <property type="match status" value="1"/>
</dbReference>
<feature type="domain" description="GGDEF" evidence="3">
    <location>
        <begin position="79"/>
        <end position="212"/>
    </location>
</feature>